<dbReference type="STRING" id="426428.A0A0D2XF74"/>
<evidence type="ECO:0000313" key="3">
    <source>
        <dbReference type="Proteomes" id="UP000002489"/>
    </source>
</evidence>
<accession>A0A0D2XF74</accession>
<keyword evidence="1" id="KW-0732">Signal</keyword>
<feature type="signal peptide" evidence="1">
    <location>
        <begin position="1"/>
        <end position="17"/>
    </location>
</feature>
<name>A0A0D2XF74_FUSOF</name>
<reference evidence="2" key="2">
    <citation type="submission" date="2025-08" db="UniProtKB">
        <authorList>
            <consortium name="EnsemblFungi"/>
        </authorList>
    </citation>
    <scope>IDENTIFICATION</scope>
    <source>
        <strain evidence="2">4287 / CBS 123668 / FGSC 9935 / NRRL 34936</strain>
    </source>
</reference>
<reference evidence="3" key="1">
    <citation type="journal article" date="2012" name="Mol. Plant Microbe Interact.">
        <title>A highly conserved effector in Fusarium oxysporum is required for full virulence on Arabidopsis.</title>
        <authorList>
            <person name="Thatcher L.F."/>
            <person name="Gardiner D.M."/>
            <person name="Kazan K."/>
            <person name="Manners J."/>
        </authorList>
    </citation>
    <scope>NUCLEOTIDE SEQUENCE [LARGE SCALE GENOMIC DNA]</scope>
    <source>
        <strain evidence="3">Fo5176</strain>
    </source>
</reference>
<dbReference type="AlphaFoldDB" id="A0A0D2XF74"/>
<evidence type="ECO:0000313" key="2">
    <source>
        <dbReference type="EnsemblFungi" id="FOXG_02563P0"/>
    </source>
</evidence>
<organism evidence="2 3">
    <name type="scientific">Fusarium oxysporum (strain Fo5176)</name>
    <name type="common">Fusarium vascular wilt</name>
    <dbReference type="NCBI Taxonomy" id="660025"/>
    <lineage>
        <taxon>Eukaryota</taxon>
        <taxon>Fungi</taxon>
        <taxon>Dikarya</taxon>
        <taxon>Ascomycota</taxon>
        <taxon>Pezizomycotina</taxon>
        <taxon>Sordariomycetes</taxon>
        <taxon>Hypocreomycetidae</taxon>
        <taxon>Hypocreales</taxon>
        <taxon>Nectriaceae</taxon>
        <taxon>Fusarium</taxon>
        <taxon>Fusarium oxysporum species complex</taxon>
    </lineage>
</organism>
<sequence length="198" mass="21023">MHHLSLVYALLISATGAIPFEDSPFPGAIKWTPNHQIQPGDVIVPVKSVYFVDWDVQMSPVVCAVGDMDISVSSGYSVANTVGGSAGVDLTFVKDKLAGSLGINYSRTWTTQTSVITKATIKDGQCGVMITKPLTTRRSGRQFRGCIGSATEVGTWYADSRGEGSYNGITWIEGAISACAKPGSNPPLSRCNGQGNFR</sequence>
<evidence type="ECO:0000256" key="1">
    <source>
        <dbReference type="SAM" id="SignalP"/>
    </source>
</evidence>
<dbReference type="Proteomes" id="UP000002489">
    <property type="component" value="Unassembled WGS sequence"/>
</dbReference>
<protein>
    <submittedName>
        <fullName evidence="2">Uncharacterized protein</fullName>
    </submittedName>
</protein>
<proteinExistence type="predicted"/>
<dbReference type="EnsemblFungi" id="FOXG_02563T0">
    <property type="protein sequence ID" value="FOXG_02563P0"/>
    <property type="gene ID" value="FOXG_02563"/>
</dbReference>
<feature type="chain" id="PRO_5002255351" evidence="1">
    <location>
        <begin position="18"/>
        <end position="198"/>
    </location>
</feature>